<dbReference type="SUPFAM" id="SSF52047">
    <property type="entry name" value="RNI-like"/>
    <property type="match status" value="1"/>
</dbReference>
<gene>
    <name evidence="1" type="ORF">CASFOL_023968</name>
</gene>
<name>A0ABD3CP24_9LAMI</name>
<dbReference type="Proteomes" id="UP001632038">
    <property type="component" value="Unassembled WGS sequence"/>
</dbReference>
<dbReference type="EMBL" id="JAVIJP010000032">
    <property type="protein sequence ID" value="KAL3630984.1"/>
    <property type="molecule type" value="Genomic_DNA"/>
</dbReference>
<evidence type="ECO:0000313" key="2">
    <source>
        <dbReference type="Proteomes" id="UP001632038"/>
    </source>
</evidence>
<comment type="caution">
    <text evidence="1">The sequence shown here is derived from an EMBL/GenBank/DDBJ whole genome shotgun (WGS) entry which is preliminary data.</text>
</comment>
<protein>
    <submittedName>
        <fullName evidence="1">Uncharacterized protein</fullName>
    </submittedName>
</protein>
<dbReference type="AlphaFoldDB" id="A0ABD3CP24"/>
<keyword evidence="2" id="KW-1185">Reference proteome</keyword>
<organism evidence="1 2">
    <name type="scientific">Castilleja foliolosa</name>
    <dbReference type="NCBI Taxonomy" id="1961234"/>
    <lineage>
        <taxon>Eukaryota</taxon>
        <taxon>Viridiplantae</taxon>
        <taxon>Streptophyta</taxon>
        <taxon>Embryophyta</taxon>
        <taxon>Tracheophyta</taxon>
        <taxon>Spermatophyta</taxon>
        <taxon>Magnoliopsida</taxon>
        <taxon>eudicotyledons</taxon>
        <taxon>Gunneridae</taxon>
        <taxon>Pentapetalae</taxon>
        <taxon>asterids</taxon>
        <taxon>lamiids</taxon>
        <taxon>Lamiales</taxon>
        <taxon>Orobanchaceae</taxon>
        <taxon>Pedicularideae</taxon>
        <taxon>Castillejinae</taxon>
        <taxon>Castilleja</taxon>
    </lineage>
</organism>
<reference evidence="2" key="1">
    <citation type="journal article" date="2024" name="IScience">
        <title>Strigolactones Initiate the Formation of Haustorium-like Structures in Castilleja.</title>
        <authorList>
            <person name="Buerger M."/>
            <person name="Peterson D."/>
            <person name="Chory J."/>
        </authorList>
    </citation>
    <scope>NUCLEOTIDE SEQUENCE [LARGE SCALE GENOMIC DNA]</scope>
</reference>
<evidence type="ECO:0000313" key="1">
    <source>
        <dbReference type="EMBL" id="KAL3630984.1"/>
    </source>
</evidence>
<accession>A0ABD3CP24</accession>
<sequence length="100" mass="11214">MVITCDGFPRLKLLSLSGVWRVGKIRFKKGAMAELKQLEINGCRELGSDFITKLVRCLGNLRALKMVTTPEIASKFRGEEAHVISKIPSVEILVDKTLNW</sequence>
<proteinExistence type="predicted"/>